<dbReference type="NCBIfam" id="NF010236">
    <property type="entry name" value="PRK13683.1"/>
    <property type="match status" value="1"/>
</dbReference>
<comment type="caution">
    <text evidence="2">The sequence shown here is derived from an EMBL/GenBank/DDBJ whole genome shotgun (WGS) entry which is preliminary data.</text>
</comment>
<evidence type="ECO:0000256" key="1">
    <source>
        <dbReference type="HAMAP-Rule" id="MF_01360"/>
    </source>
</evidence>
<sequence length="94" mass="9970">MYTIDILLRGTPMSLSVQKKEEEAAQAAHKQITDALQLGTPKILELTCDRDEGKKITVIISEVIAVQISNKAGATGTGRGPGFFGQLTAQADNG</sequence>
<keyword evidence="3" id="KW-1185">Reference proteome</keyword>
<evidence type="ECO:0000313" key="3">
    <source>
        <dbReference type="Proteomes" id="UP000031561"/>
    </source>
</evidence>
<accession>A0ABD4T7V2</accession>
<evidence type="ECO:0000313" key="2">
    <source>
        <dbReference type="EMBL" id="MCM1984706.1"/>
    </source>
</evidence>
<organism evidence="2 3">
    <name type="scientific">Lyngbya confervoides BDU141951</name>
    <dbReference type="NCBI Taxonomy" id="1574623"/>
    <lineage>
        <taxon>Bacteria</taxon>
        <taxon>Bacillati</taxon>
        <taxon>Cyanobacteriota</taxon>
        <taxon>Cyanophyceae</taxon>
        <taxon>Oscillatoriophycideae</taxon>
        <taxon>Oscillatoriales</taxon>
        <taxon>Microcoleaceae</taxon>
        <taxon>Lyngbya</taxon>
    </lineage>
</organism>
<dbReference type="AlphaFoldDB" id="A0ABD4T7V2"/>
<dbReference type="Pfam" id="PF26132">
    <property type="entry name" value="UPF0367"/>
    <property type="match status" value="1"/>
</dbReference>
<dbReference type="EMBL" id="JTHE03000103">
    <property type="protein sequence ID" value="MCM1984706.1"/>
    <property type="molecule type" value="Genomic_DNA"/>
</dbReference>
<dbReference type="InterPro" id="IPR020885">
    <property type="entry name" value="UPF0367"/>
</dbReference>
<dbReference type="HAMAP" id="MF_01360">
    <property type="entry name" value="UPF0367"/>
    <property type="match status" value="1"/>
</dbReference>
<dbReference type="Proteomes" id="UP000031561">
    <property type="component" value="Unassembled WGS sequence"/>
</dbReference>
<protein>
    <recommendedName>
        <fullName evidence="1">UPF0367 protein QQ91_0017930</fullName>
    </recommendedName>
</protein>
<comment type="similarity">
    <text evidence="1">Belongs to the UPF0367 family.</text>
</comment>
<proteinExistence type="inferred from homology"/>
<name>A0ABD4T7V2_9CYAN</name>
<dbReference type="RefSeq" id="WP_166276838.1">
    <property type="nucleotide sequence ID" value="NZ_JTHE03000103.1"/>
</dbReference>
<gene>
    <name evidence="2" type="ORF">QQ91_0017930</name>
</gene>
<reference evidence="2 3" key="1">
    <citation type="journal article" date="2015" name="Genome Announc.">
        <title>Draft Genome Sequence of Filamentous Marine Cyanobacterium Lyngbya confervoides Strain BDU141951.</title>
        <authorList>
            <person name="Chandrababunaidu M.M."/>
            <person name="Sen D."/>
            <person name="Tripathy S."/>
        </authorList>
    </citation>
    <scope>NUCLEOTIDE SEQUENCE [LARGE SCALE GENOMIC DNA]</scope>
    <source>
        <strain evidence="2 3">BDU141951</strain>
    </source>
</reference>